<dbReference type="AlphaFoldDB" id="A0A174U878"/>
<protein>
    <submittedName>
        <fullName evidence="4">SWIM zinc finger family protein</fullName>
    </submittedName>
    <submittedName>
        <fullName evidence="3">Uncharacterized conserved protein</fullName>
    </submittedName>
</protein>
<evidence type="ECO:0000313" key="6">
    <source>
        <dbReference type="Proteomes" id="UP001060104"/>
    </source>
</evidence>
<dbReference type="InterPro" id="IPR007527">
    <property type="entry name" value="Znf_SWIM"/>
</dbReference>
<evidence type="ECO:0000313" key="4">
    <source>
        <dbReference type="EMBL" id="UVQ77112.1"/>
    </source>
</evidence>
<gene>
    <name evidence="3" type="ORF">ERS852461_04396</name>
    <name evidence="4" type="ORF">NXY30_12425</name>
</gene>
<keyword evidence="6" id="KW-1185">Reference proteome</keyword>
<evidence type="ECO:0000313" key="3">
    <source>
        <dbReference type="EMBL" id="CUQ15860.1"/>
    </source>
</evidence>
<dbReference type="EMBL" id="CP103141">
    <property type="protein sequence ID" value="UVQ77112.1"/>
    <property type="molecule type" value="Genomic_DNA"/>
</dbReference>
<dbReference type="GeneID" id="69589294"/>
<keyword evidence="1" id="KW-0863">Zinc-finger</keyword>
<organism evidence="3 5">
    <name type="scientific">Bacteroides faecis</name>
    <dbReference type="NCBI Taxonomy" id="674529"/>
    <lineage>
        <taxon>Bacteria</taxon>
        <taxon>Pseudomonadati</taxon>
        <taxon>Bacteroidota</taxon>
        <taxon>Bacteroidia</taxon>
        <taxon>Bacteroidales</taxon>
        <taxon>Bacteroidaceae</taxon>
        <taxon>Bacteroides</taxon>
    </lineage>
</organism>
<dbReference type="Pfam" id="PF04434">
    <property type="entry name" value="SWIM"/>
    <property type="match status" value="1"/>
</dbReference>
<evidence type="ECO:0000259" key="2">
    <source>
        <dbReference type="PROSITE" id="PS50966"/>
    </source>
</evidence>
<dbReference type="Proteomes" id="UP001060104">
    <property type="component" value="Chromosome"/>
</dbReference>
<reference evidence="4" key="2">
    <citation type="submission" date="2022-08" db="EMBL/GenBank/DDBJ databases">
        <title>Genome Sequencing of Bacteroides fragilis Group Isolates with Nanopore Technology.</title>
        <authorList>
            <person name="Tisza M.J."/>
            <person name="Smith D."/>
            <person name="Dekker J.P."/>
        </authorList>
    </citation>
    <scope>NUCLEOTIDE SEQUENCE</scope>
    <source>
        <strain evidence="4">BFG-527</strain>
    </source>
</reference>
<keyword evidence="1" id="KW-0479">Metal-binding</keyword>
<dbReference type="Proteomes" id="UP000095606">
    <property type="component" value="Unassembled WGS sequence"/>
</dbReference>
<dbReference type="EMBL" id="CZAE01000028">
    <property type="protein sequence ID" value="CUQ15860.1"/>
    <property type="molecule type" value="Genomic_DNA"/>
</dbReference>
<keyword evidence="1" id="KW-0862">Zinc</keyword>
<sequence>MITLDNFEAIVPFKILMRGQEYYELGAVSDLEEASSGEWTATVDGTRSYTVEISLEGDKVDSWYCDCPYDGGICKHVVATLFAIRDNSEKVSRSVFSKMSVLEDDGDEEMDVEESVDLERIEDTVLYSPVDVDIQQCLSFIKPQELSRFICEYASTNQEFKTALLDRFITKELSKTSKDKDYRKEIQKIFENSFQSKKSRYHNRYDDFSRDWETVFSQLDTFLEKADFFLKLESLDDTIAIALQTLRSIGENYDDELLYDDDISASDYCEQAGDLILKVVRHPKTTQQQKTGILQELCQIAGISIYHDYDIYDVDDLMMQINLSIQSADKALELIDKLLEERKDSYDLYQLVLRKVDMLLGQKEQEKADDTIRQYLYLSEIREMEVKKLMEREQYDEAVRLLDEGIELSKKEEYDGTTGKWLKLKLKIFERTNRTSEVIDTCRLLFISGREQLEYYHKLKTLIPKEQWKVFLDEMMKEVPFNGYFSFDRNVEAEIYVEEKEDERLFHLLSSAGFGQLEALMQYAHHLKNSHSEQLIDMYISILIDYAERNIGRKYYEQIARALLCMQELNGGKVAVKQLVEDFRTIYKRRSAMMEELRRF</sequence>
<proteinExistence type="predicted"/>
<evidence type="ECO:0000313" key="5">
    <source>
        <dbReference type="Proteomes" id="UP000095606"/>
    </source>
</evidence>
<accession>A0A174U878</accession>
<name>A0A174U878_9BACE</name>
<dbReference type="PROSITE" id="PS50966">
    <property type="entry name" value="ZF_SWIM"/>
    <property type="match status" value="1"/>
</dbReference>
<dbReference type="GO" id="GO:0008270">
    <property type="term" value="F:zinc ion binding"/>
    <property type="evidence" value="ECO:0007669"/>
    <property type="project" value="UniProtKB-KW"/>
</dbReference>
<feature type="domain" description="SWIM-type" evidence="2">
    <location>
        <begin position="49"/>
        <end position="85"/>
    </location>
</feature>
<reference evidence="3 5" key="1">
    <citation type="submission" date="2015-09" db="EMBL/GenBank/DDBJ databases">
        <authorList>
            <consortium name="Pathogen Informatics"/>
        </authorList>
    </citation>
    <scope>NUCLEOTIDE SEQUENCE [LARGE SCALE GENOMIC DNA]</scope>
    <source>
        <strain evidence="3 5">2789STDY5834846</strain>
    </source>
</reference>
<accession>A0A3E5G515</accession>
<evidence type="ECO:0000256" key="1">
    <source>
        <dbReference type="PROSITE-ProRule" id="PRU00325"/>
    </source>
</evidence>
<dbReference type="RefSeq" id="WP_055271217.1">
    <property type="nucleotide sequence ID" value="NZ_CABMFH010000025.1"/>
</dbReference>